<feature type="disulfide bond" evidence="9">
    <location>
        <begin position="209"/>
        <end position="218"/>
    </location>
</feature>
<evidence type="ECO:0000256" key="2">
    <source>
        <dbReference type="ARBA" id="ARBA00006459"/>
    </source>
</evidence>
<feature type="binding site" evidence="8">
    <location>
        <position position="111"/>
    </location>
    <ligand>
        <name>Na(+)</name>
        <dbReference type="ChEBI" id="CHEBI:29101"/>
        <label>1</label>
    </ligand>
</feature>
<dbReference type="InterPro" id="IPR037272">
    <property type="entry name" value="SNS_sf"/>
</dbReference>
<name>A0A8K0A4V8_BRALA</name>
<keyword evidence="6 12" id="KW-0472">Membrane</keyword>
<dbReference type="SUPFAM" id="SSF161070">
    <property type="entry name" value="SNF-like"/>
    <property type="match status" value="1"/>
</dbReference>
<dbReference type="PANTHER" id="PTHR11616:SF321">
    <property type="entry name" value="SODIUM-DEPENDENT NUTRIENT AMINO ACID TRANSPORTER 1-RELATED"/>
    <property type="match status" value="1"/>
</dbReference>
<feature type="binding site" evidence="8">
    <location>
        <position position="375"/>
    </location>
    <ligand>
        <name>Na(+)</name>
        <dbReference type="ChEBI" id="CHEBI:29101"/>
        <label>1</label>
    </ligand>
</feature>
<feature type="transmembrane region" description="Helical" evidence="12">
    <location>
        <begin position="128"/>
        <end position="149"/>
    </location>
</feature>
<feature type="binding site" evidence="8">
    <location>
        <position position="343"/>
    </location>
    <ligand>
        <name>Na(+)</name>
        <dbReference type="ChEBI" id="CHEBI:29101"/>
        <label>1</label>
    </ligand>
</feature>
<protein>
    <recommendedName>
        <fullName evidence="10">Transporter</fullName>
    </recommendedName>
</protein>
<feature type="binding site" evidence="8">
    <location>
        <position position="443"/>
    </location>
    <ligand>
        <name>Na(+)</name>
        <dbReference type="ChEBI" id="CHEBI:29101"/>
        <label>1</label>
    </ligand>
</feature>
<feature type="transmembrane region" description="Helical" evidence="12">
    <location>
        <begin position="500"/>
        <end position="524"/>
    </location>
</feature>
<evidence type="ECO:0000256" key="11">
    <source>
        <dbReference type="SAM" id="MobiDB-lite"/>
    </source>
</evidence>
<dbReference type="GO" id="GO:0005886">
    <property type="term" value="C:plasma membrane"/>
    <property type="evidence" value="ECO:0007669"/>
    <property type="project" value="TreeGrafter"/>
</dbReference>
<evidence type="ECO:0000256" key="8">
    <source>
        <dbReference type="PIRSR" id="PIRSR600175-1"/>
    </source>
</evidence>
<keyword evidence="10" id="KW-0769">Symport</keyword>
<evidence type="ECO:0000256" key="12">
    <source>
        <dbReference type="SAM" id="Phobius"/>
    </source>
</evidence>
<dbReference type="PROSITE" id="PS50267">
    <property type="entry name" value="NA_NEUROTRAN_SYMP_3"/>
    <property type="match status" value="1"/>
</dbReference>
<evidence type="ECO:0000256" key="6">
    <source>
        <dbReference type="ARBA" id="ARBA00023136"/>
    </source>
</evidence>
<evidence type="ECO:0000256" key="5">
    <source>
        <dbReference type="ARBA" id="ARBA00022989"/>
    </source>
</evidence>
<evidence type="ECO:0000313" key="14">
    <source>
        <dbReference type="Proteomes" id="UP000838412"/>
    </source>
</evidence>
<keyword evidence="4 10" id="KW-0812">Transmembrane</keyword>
<dbReference type="CDD" id="cd11500">
    <property type="entry name" value="SLC6sbd_PROT"/>
    <property type="match status" value="1"/>
</dbReference>
<evidence type="ECO:0000256" key="10">
    <source>
        <dbReference type="RuleBase" id="RU003732"/>
    </source>
</evidence>
<comment type="subcellular location">
    <subcellularLocation>
        <location evidence="1">Membrane</location>
        <topology evidence="1">Multi-pass membrane protein</topology>
    </subcellularLocation>
</comment>
<evidence type="ECO:0000313" key="13">
    <source>
        <dbReference type="EMBL" id="CAH1268645.1"/>
    </source>
</evidence>
<dbReference type="GO" id="GO:0046872">
    <property type="term" value="F:metal ion binding"/>
    <property type="evidence" value="ECO:0007669"/>
    <property type="project" value="UniProtKB-KW"/>
</dbReference>
<feature type="transmembrane region" description="Helical" evidence="12">
    <location>
        <begin position="340"/>
        <end position="357"/>
    </location>
</feature>
<feature type="region of interest" description="Disordered" evidence="11">
    <location>
        <begin position="628"/>
        <end position="664"/>
    </location>
</feature>
<accession>A0A8K0A4V8</accession>
<keyword evidence="5 12" id="KW-1133">Transmembrane helix</keyword>
<keyword evidence="9" id="KW-1015">Disulfide bond</keyword>
<feature type="binding site" evidence="8">
    <location>
        <position position="107"/>
    </location>
    <ligand>
        <name>Na(+)</name>
        <dbReference type="ChEBI" id="CHEBI:29101"/>
        <label>1</label>
    </ligand>
</feature>
<keyword evidence="7" id="KW-0325">Glycoprotein</keyword>
<dbReference type="Proteomes" id="UP000838412">
    <property type="component" value="Chromosome 6"/>
</dbReference>
<dbReference type="OrthoDB" id="6581954at2759"/>
<feature type="transmembrane region" description="Helical" evidence="12">
    <location>
        <begin position="545"/>
        <end position="571"/>
    </location>
</feature>
<feature type="transmembrane region" description="Helical" evidence="12">
    <location>
        <begin position="20"/>
        <end position="42"/>
    </location>
</feature>
<dbReference type="AlphaFoldDB" id="A0A8K0A4V8"/>
<feature type="transmembrane region" description="Helical" evidence="12">
    <location>
        <begin position="170"/>
        <end position="197"/>
    </location>
</feature>
<dbReference type="GO" id="GO:0089718">
    <property type="term" value="P:amino acid import across plasma membrane"/>
    <property type="evidence" value="ECO:0007669"/>
    <property type="project" value="TreeGrafter"/>
</dbReference>
<dbReference type="PRINTS" id="PR00176">
    <property type="entry name" value="NANEUSMPORT"/>
</dbReference>
<evidence type="ECO:0000256" key="9">
    <source>
        <dbReference type="PIRSR" id="PIRSR600175-2"/>
    </source>
</evidence>
<evidence type="ECO:0000256" key="1">
    <source>
        <dbReference type="ARBA" id="ARBA00004141"/>
    </source>
</evidence>
<evidence type="ECO:0000256" key="3">
    <source>
        <dbReference type="ARBA" id="ARBA00022448"/>
    </source>
</evidence>
<sequence>MFATDKVSCIKGGSQLKFVTLLLLQIMYQRWILMVMFVCVCYRYQVSKMESNGDINIKDMKMREASIPLSVQDEEEEEEEFRDEVAANRGQWGAKLDFMLSMLGYCVGLGNVWRFPYLCYRNGGGAFLIPYLLFLTFAGIPLFMMEMSFGQYGSLGPLTIWRACPIFKGIGYGMVVVSGLVCIYYNVIIAWTLHFLFSSFTSALPWATCDNAWNTENCTLAANHSALEENVTRISPTQEYWNNRVLGISSGIEETGTVQWELALCLLAAWVVVFFCLFKGIKSSGKVVYFTATFPYMMLIVLFVRGVTLEGAGKGLVYYLTPDFSRLADSQVWYDAASQIFYSLGIAFGGTQVMASYNKFNNNTHRDSVFIALTNCCTSVFAGVVVFSILGHMAHKLDMDVKDVVANGPGLVFVAYPEALTLLPVAPLWSVLFFFMIFTVGLDTQFVMLETCITGICDEFPHIMQKYKTWVLLAVSVGMYLLGLTCVTNAGMYWLNLMDWYSAGFSLMVLAFFLCIAISWVYGFQRFCKNVQEMIGYQPNYYFKICWAVISPMVLLFIVVFSMVVHVPAYYGSYQYPGWAVCIGWLMALMSIVMVPLFVVLAILKAKGSFMERLRYACESSDNWGPALMNASSAESSQSDEDEQEKKVPLQDTEGNDNSYISTI</sequence>
<dbReference type="PROSITE" id="PS00754">
    <property type="entry name" value="NA_NEUROTRAN_SYMP_2"/>
    <property type="match status" value="1"/>
</dbReference>
<reference evidence="13" key="1">
    <citation type="submission" date="2022-01" db="EMBL/GenBank/DDBJ databases">
        <authorList>
            <person name="Braso-Vives M."/>
        </authorList>
    </citation>
    <scope>NUCLEOTIDE SEQUENCE</scope>
</reference>
<dbReference type="PANTHER" id="PTHR11616">
    <property type="entry name" value="SODIUM/CHLORIDE DEPENDENT TRANSPORTER"/>
    <property type="match status" value="1"/>
</dbReference>
<feature type="transmembrane region" description="Helical" evidence="12">
    <location>
        <begin position="258"/>
        <end position="278"/>
    </location>
</feature>
<proteinExistence type="inferred from homology"/>
<feature type="transmembrane region" description="Helical" evidence="12">
    <location>
        <begin position="583"/>
        <end position="604"/>
    </location>
</feature>
<evidence type="ECO:0000256" key="7">
    <source>
        <dbReference type="ARBA" id="ARBA00023180"/>
    </source>
</evidence>
<dbReference type="PROSITE" id="PS00610">
    <property type="entry name" value="NA_NEUROTRAN_SYMP_1"/>
    <property type="match status" value="1"/>
</dbReference>
<evidence type="ECO:0000256" key="4">
    <source>
        <dbReference type="ARBA" id="ARBA00022692"/>
    </source>
</evidence>
<feature type="transmembrane region" description="Helical" evidence="12">
    <location>
        <begin position="287"/>
        <end position="307"/>
    </location>
</feature>
<dbReference type="GO" id="GO:0005283">
    <property type="term" value="F:amino acid:sodium symporter activity"/>
    <property type="evidence" value="ECO:0007669"/>
    <property type="project" value="TreeGrafter"/>
</dbReference>
<comment type="similarity">
    <text evidence="2 10">Belongs to the sodium:neurotransmitter symporter (SNF) (TC 2.A.22) family.</text>
</comment>
<feature type="binding site" evidence="8">
    <location>
        <position position="104"/>
    </location>
    <ligand>
        <name>Na(+)</name>
        <dbReference type="ChEBI" id="CHEBI:29101"/>
        <label>1</label>
    </ligand>
</feature>
<feature type="transmembrane region" description="Helical" evidence="12">
    <location>
        <begin position="428"/>
        <end position="449"/>
    </location>
</feature>
<feature type="transmembrane region" description="Helical" evidence="12">
    <location>
        <begin position="369"/>
        <end position="390"/>
    </location>
</feature>
<dbReference type="InterPro" id="IPR000175">
    <property type="entry name" value="Na/ntran_symport"/>
</dbReference>
<organism evidence="13 14">
    <name type="scientific">Branchiostoma lanceolatum</name>
    <name type="common">Common lancelet</name>
    <name type="synonym">Amphioxus lanceolatum</name>
    <dbReference type="NCBI Taxonomy" id="7740"/>
    <lineage>
        <taxon>Eukaryota</taxon>
        <taxon>Metazoa</taxon>
        <taxon>Chordata</taxon>
        <taxon>Cephalochordata</taxon>
        <taxon>Leptocardii</taxon>
        <taxon>Amphioxiformes</taxon>
        <taxon>Branchiostomatidae</taxon>
        <taxon>Branchiostoma</taxon>
    </lineage>
</organism>
<dbReference type="Pfam" id="PF00209">
    <property type="entry name" value="SNF"/>
    <property type="match status" value="1"/>
</dbReference>
<feature type="transmembrane region" description="Helical" evidence="12">
    <location>
        <begin position="98"/>
        <end position="116"/>
    </location>
</feature>
<feature type="transmembrane region" description="Helical" evidence="12">
    <location>
        <begin position="470"/>
        <end position="494"/>
    </location>
</feature>
<dbReference type="EMBL" id="OV696691">
    <property type="protein sequence ID" value="CAH1268645.1"/>
    <property type="molecule type" value="Genomic_DNA"/>
</dbReference>
<keyword evidence="3 10" id="KW-0813">Transport</keyword>
<keyword evidence="14" id="KW-1185">Reference proteome</keyword>
<gene>
    <name evidence="13" type="primary">SLC6A9</name>
    <name evidence="13" type="ORF">BLAG_LOCUS21520</name>
</gene>
<keyword evidence="8" id="KW-0915">Sodium</keyword>
<keyword evidence="8" id="KW-0479">Metal-binding</keyword>